<dbReference type="AlphaFoldDB" id="A0A2Z3H6N0"/>
<name>A0A2Z3H6N0_9BACT</name>
<dbReference type="KEGG" id="gog:C1280_17960"/>
<dbReference type="RefSeq" id="WP_010036799.1">
    <property type="nucleotide sequence ID" value="NZ_CP025958.1"/>
</dbReference>
<accession>A0A2Z3H6N0</accession>
<gene>
    <name evidence="1" type="ORF">C1280_17960</name>
</gene>
<sequence>MCAYPDIETASAATGPDAAPPLIEERYSITGNDFLALAAQLESPTGAGKPYSQCVYDHFRAKVPRFANAVDVDPIGG</sequence>
<proteinExistence type="predicted"/>
<organism evidence="1 2">
    <name type="scientific">Gemmata obscuriglobus</name>
    <dbReference type="NCBI Taxonomy" id="114"/>
    <lineage>
        <taxon>Bacteria</taxon>
        <taxon>Pseudomonadati</taxon>
        <taxon>Planctomycetota</taxon>
        <taxon>Planctomycetia</taxon>
        <taxon>Gemmatales</taxon>
        <taxon>Gemmataceae</taxon>
        <taxon>Gemmata</taxon>
    </lineage>
</organism>
<evidence type="ECO:0000313" key="1">
    <source>
        <dbReference type="EMBL" id="AWM38685.1"/>
    </source>
</evidence>
<dbReference type="EMBL" id="CP025958">
    <property type="protein sequence ID" value="AWM38685.1"/>
    <property type="molecule type" value="Genomic_DNA"/>
</dbReference>
<evidence type="ECO:0000313" key="2">
    <source>
        <dbReference type="Proteomes" id="UP000245802"/>
    </source>
</evidence>
<reference evidence="1 2" key="1">
    <citation type="submission" date="2018-01" db="EMBL/GenBank/DDBJ databases">
        <title>G. obscuriglobus.</title>
        <authorList>
            <person name="Franke J."/>
            <person name="Blomberg W."/>
            <person name="Selmecki A."/>
        </authorList>
    </citation>
    <scope>NUCLEOTIDE SEQUENCE [LARGE SCALE GENOMIC DNA]</scope>
    <source>
        <strain evidence="1 2">DSM 5831</strain>
    </source>
</reference>
<keyword evidence="2" id="KW-1185">Reference proteome</keyword>
<dbReference type="Proteomes" id="UP000245802">
    <property type="component" value="Chromosome"/>
</dbReference>
<protein>
    <submittedName>
        <fullName evidence="1">Uncharacterized protein</fullName>
    </submittedName>
</protein>